<comment type="subcellular location">
    <subcellularLocation>
        <location evidence="1">Nucleus</location>
    </subcellularLocation>
</comment>
<proteinExistence type="inferred from homology"/>
<feature type="domain" description="Small-subunit processome Utp12" evidence="5">
    <location>
        <begin position="418"/>
        <end position="520"/>
    </location>
</feature>
<protein>
    <submittedName>
        <fullName evidence="7">WD repeat-containing protein 43</fullName>
    </submittedName>
</protein>
<feature type="region of interest" description="Disordered" evidence="4">
    <location>
        <begin position="548"/>
        <end position="596"/>
    </location>
</feature>
<organism evidence="6 7">
    <name type="scientific">Nicrophorus vespilloides</name>
    <name type="common">Boreal carrion beetle</name>
    <dbReference type="NCBI Taxonomy" id="110193"/>
    <lineage>
        <taxon>Eukaryota</taxon>
        <taxon>Metazoa</taxon>
        <taxon>Ecdysozoa</taxon>
        <taxon>Arthropoda</taxon>
        <taxon>Hexapoda</taxon>
        <taxon>Insecta</taxon>
        <taxon>Pterygota</taxon>
        <taxon>Neoptera</taxon>
        <taxon>Endopterygota</taxon>
        <taxon>Coleoptera</taxon>
        <taxon>Polyphaga</taxon>
        <taxon>Staphyliniformia</taxon>
        <taxon>Silphidae</taxon>
        <taxon>Nicrophorinae</taxon>
        <taxon>Nicrophorus</taxon>
    </lineage>
</organism>
<keyword evidence="2" id="KW-0539">Nucleus</keyword>
<gene>
    <name evidence="7" type="primary">LOC108560333</name>
</gene>
<dbReference type="InterPro" id="IPR052414">
    <property type="entry name" value="U3_snoRNA-assoc_WDR"/>
</dbReference>
<name>A0ABM1MFH3_NICVS</name>
<evidence type="ECO:0000256" key="3">
    <source>
        <dbReference type="ARBA" id="ARBA00038335"/>
    </source>
</evidence>
<dbReference type="Gene3D" id="2.130.10.10">
    <property type="entry name" value="YVTN repeat-like/Quinoprotein amine dehydrogenase"/>
    <property type="match status" value="2"/>
</dbReference>
<keyword evidence="6" id="KW-1185">Reference proteome</keyword>
<feature type="compositionally biased region" description="Acidic residues" evidence="4">
    <location>
        <begin position="586"/>
        <end position="596"/>
    </location>
</feature>
<evidence type="ECO:0000259" key="5">
    <source>
        <dbReference type="Pfam" id="PF04003"/>
    </source>
</evidence>
<dbReference type="PANTHER" id="PTHR44267">
    <property type="entry name" value="WD REPEAT-CONTAINING PROTEIN 43"/>
    <property type="match status" value="1"/>
</dbReference>
<dbReference type="InterPro" id="IPR001680">
    <property type="entry name" value="WD40_rpt"/>
</dbReference>
<dbReference type="InterPro" id="IPR015943">
    <property type="entry name" value="WD40/YVTN_repeat-like_dom_sf"/>
</dbReference>
<evidence type="ECO:0000256" key="4">
    <source>
        <dbReference type="SAM" id="MobiDB-lite"/>
    </source>
</evidence>
<evidence type="ECO:0000313" key="7">
    <source>
        <dbReference type="RefSeq" id="XP_017773323.1"/>
    </source>
</evidence>
<dbReference type="RefSeq" id="XP_017773323.1">
    <property type="nucleotide sequence ID" value="XM_017917834.1"/>
</dbReference>
<evidence type="ECO:0000256" key="1">
    <source>
        <dbReference type="ARBA" id="ARBA00004123"/>
    </source>
</evidence>
<sequence>MAMQYSKDGKYFAQITAESRLKIWNTSTNSFEQEYTPNFHLAAPCVSLHFVQPTATNRVGSPKKKIKRKTELSNHYVCLGTTNGLLLVYSITKGDLDFTINSETSEVINCSSWQSGTEMYSSANQNILCWDLENRSVKSNWKAGNETITAMYLIPKKDELLTAAKTIKLWNINTQQLLKTYVGHNDNITSMEYISTQSSGCYCLTGAKSGRILSCWNLETDSVSASTHFIMDDVIHNLSVSVDNDGMTKVAATTRNGVCHIFRYVLNGRSTRPLKPATTVRVATDNTDVVAPIHIFSANYKDDNSLMIAHGIEMKLTFEDVIVSTTDKLQCLVRAAPKLQSKAKSDGAIGQKVPIDSTEYLGTHSSKVLPKKKKEGKACEVPMEMRLENLSLNKLDTVSRSSVKNIAHLLLQAMHSQDQVMLHTVFKNRDESVIRNAVKRLPIVSIKNLLDQMTIFMRGKSLWCQTAAIWMRIIVQEHAGILASNPSLSALLEEVLSAIDAKLVNHRPLSRLKGRLDLLISQIEKQPSRDNNSSEALLVYNDKASSDSELDGIEVGSTTEDPVDGWDEDTEEVNIFNEPSGNSSSEAEDSDDAMST</sequence>
<dbReference type="InterPro" id="IPR036322">
    <property type="entry name" value="WD40_repeat_dom_sf"/>
</dbReference>
<dbReference type="InterPro" id="IPR007148">
    <property type="entry name" value="SSU_processome_Utp12"/>
</dbReference>
<accession>A0ABM1MFH3</accession>
<dbReference type="SMART" id="SM00320">
    <property type="entry name" value="WD40"/>
    <property type="match status" value="3"/>
</dbReference>
<dbReference type="PANTHER" id="PTHR44267:SF1">
    <property type="entry name" value="WD REPEAT-CONTAINING PROTEIN 43"/>
    <property type="match status" value="1"/>
</dbReference>
<dbReference type="SUPFAM" id="SSF50978">
    <property type="entry name" value="WD40 repeat-like"/>
    <property type="match status" value="1"/>
</dbReference>
<reference evidence="7" key="1">
    <citation type="submission" date="2025-08" db="UniProtKB">
        <authorList>
            <consortium name="RefSeq"/>
        </authorList>
    </citation>
    <scope>IDENTIFICATION</scope>
    <source>
        <tissue evidence="7">Whole Larva</tissue>
    </source>
</reference>
<feature type="compositionally biased region" description="Acidic residues" evidence="4">
    <location>
        <begin position="561"/>
        <end position="572"/>
    </location>
</feature>
<dbReference type="GeneID" id="108560333"/>
<evidence type="ECO:0000313" key="6">
    <source>
        <dbReference type="Proteomes" id="UP000695000"/>
    </source>
</evidence>
<dbReference type="Pfam" id="PF04003">
    <property type="entry name" value="Utp12"/>
    <property type="match status" value="1"/>
</dbReference>
<dbReference type="Proteomes" id="UP000695000">
    <property type="component" value="Unplaced"/>
</dbReference>
<evidence type="ECO:0000256" key="2">
    <source>
        <dbReference type="ARBA" id="ARBA00023242"/>
    </source>
</evidence>
<comment type="similarity">
    <text evidence="3">Belongs to the UTP5 family.</text>
</comment>